<dbReference type="SMART" id="SM00322">
    <property type="entry name" value="KH"/>
    <property type="match status" value="1"/>
</dbReference>
<dbReference type="PANTHER" id="PTHR43459">
    <property type="entry name" value="ENOYL-COA HYDRATASE"/>
    <property type="match status" value="1"/>
</dbReference>
<comment type="caution">
    <text evidence="4">The sequence shown here is derived from an EMBL/GenBank/DDBJ whole genome shotgun (WGS) entry which is preliminary data.</text>
</comment>
<dbReference type="Gene3D" id="1.25.40.10">
    <property type="entry name" value="Tetratricopeptide repeat domain"/>
    <property type="match status" value="1"/>
</dbReference>
<feature type="compositionally biased region" description="Basic and acidic residues" evidence="2">
    <location>
        <begin position="513"/>
        <end position="522"/>
    </location>
</feature>
<feature type="region of interest" description="Disordered" evidence="2">
    <location>
        <begin position="776"/>
        <end position="801"/>
    </location>
</feature>
<dbReference type="InterPro" id="IPR011990">
    <property type="entry name" value="TPR-like_helical_dom_sf"/>
</dbReference>
<dbReference type="InterPro" id="IPR029045">
    <property type="entry name" value="ClpP/crotonase-like_dom_sf"/>
</dbReference>
<feature type="compositionally biased region" description="Polar residues" evidence="2">
    <location>
        <begin position="613"/>
        <end position="622"/>
    </location>
</feature>
<evidence type="ECO:0000256" key="2">
    <source>
        <dbReference type="SAM" id="MobiDB-lite"/>
    </source>
</evidence>
<sequence>MDAGDQGQVNLMTGKLFKEFGDMVKRVARDDQIRVLVVKSANEHFWLAHLDVNAILNEPNPPHERGEVLNEWHSNMEILRNMPKATIAVLAGRVGGGGHEFALNFDMRFGLYDKTKICQMEVPLGIIPGGGACVNLRRLLGAGRAMEVILSGDDIEAEQAERWGLLNRCFKDREQLEAHVARLAQRLAQWPSEAVRCAKASVLAAERMPHTEALKENLMLFYRSLRGPEARARLQRFLKEGGQSWSGEMASWARFEGSSDGSKRRRQTSPETVSGKKLLVEFQMRQDDKIQAKSLTPNNNRLGQADHVSAVFCVAHGKVREAQAAEVANRGAAERICQPRAPGSCPAFKYCPPQEVRALSISARSKGEPFVPVDNATVEAPVEPETGADLLDLDEPMERRPALKLKQEGNDLVRSKKFQEAVKCYEAAIAALDIEGGEKVLLSSLHANLALCYLNLEALYRRCLAHKALKMFPEVSVVAAAQLWVPRPVIGTSARDRWEIDRTKNTFLDLRESREDESEPMKQRYATCPESPLDWAESSTLPDGSPMTDVHSSLSSSSDTPNTLELSAMRARQTSTSESEVPTETEQTMDTPRMTGMFGTLEHYPEYEPKKTSPPNVDSDISSDTRAKTDKTDIGIQARRDSSCSTEPPRQRRNSLMQTQEQWVDYTPRPSETSPTDSAAAWPGQAMPAPAMPLMPPFPLPYPTMPIAMVPPMVPFVHPYAVPWAPTLAPFIQAQAAMGALGVLPPVLPPVGPTMLVPPQLAPAVSAEAPEAAEYAEGEWQEATPLESETVEESGKRDRNPRPCRKLRLWAHIYLHMQQEGFDLVPRLIGRKGCNMRKIADLTGAKIRIRGRGSGHLEVDGKYEAPTPLMVAVTTNLEDPDKFRQAMQMTLKELKSVEGRFKSFCTQNSIEHDGPCYSVGVLQENAQEALGDLMACIPKLLIR</sequence>
<dbReference type="SUPFAM" id="SSF52096">
    <property type="entry name" value="ClpP/crotonase"/>
    <property type="match status" value="1"/>
</dbReference>
<dbReference type="InterPro" id="IPR055256">
    <property type="entry name" value="KH_1_KHDC4/BBP-like"/>
</dbReference>
<dbReference type="SUPFAM" id="SSF54791">
    <property type="entry name" value="Eukaryotic type KH-domain (KH-domain type I)"/>
    <property type="match status" value="1"/>
</dbReference>
<dbReference type="EMBL" id="CAXAMM010005936">
    <property type="protein sequence ID" value="CAK9009199.1"/>
    <property type="molecule type" value="Genomic_DNA"/>
</dbReference>
<feature type="compositionally biased region" description="Low complexity" evidence="2">
    <location>
        <begin position="574"/>
        <end position="586"/>
    </location>
</feature>
<dbReference type="SUPFAM" id="SSF48452">
    <property type="entry name" value="TPR-like"/>
    <property type="match status" value="1"/>
</dbReference>
<evidence type="ECO:0000313" key="5">
    <source>
        <dbReference type="Proteomes" id="UP001642464"/>
    </source>
</evidence>
<feature type="region of interest" description="Disordered" evidence="2">
    <location>
        <begin position="513"/>
        <end position="681"/>
    </location>
</feature>
<reference evidence="4 5" key="1">
    <citation type="submission" date="2024-02" db="EMBL/GenBank/DDBJ databases">
        <authorList>
            <person name="Chen Y."/>
            <person name="Shah S."/>
            <person name="Dougan E. K."/>
            <person name="Thang M."/>
            <person name="Chan C."/>
        </authorList>
    </citation>
    <scope>NUCLEOTIDE SEQUENCE [LARGE SCALE GENOMIC DNA]</scope>
</reference>
<evidence type="ECO:0000259" key="3">
    <source>
        <dbReference type="SMART" id="SM00322"/>
    </source>
</evidence>
<keyword evidence="5" id="KW-1185">Reference proteome</keyword>
<protein>
    <submittedName>
        <fullName evidence="4">Mitochondrial (Enoyl-CoA hydratase 1) (Short-chain enoyl-CoA hydratase) (SCEH)</fullName>
    </submittedName>
</protein>
<organism evidence="4 5">
    <name type="scientific">Durusdinium trenchii</name>
    <dbReference type="NCBI Taxonomy" id="1381693"/>
    <lineage>
        <taxon>Eukaryota</taxon>
        <taxon>Sar</taxon>
        <taxon>Alveolata</taxon>
        <taxon>Dinophyceae</taxon>
        <taxon>Suessiales</taxon>
        <taxon>Symbiodiniaceae</taxon>
        <taxon>Durusdinium</taxon>
    </lineage>
</organism>
<dbReference type="PROSITE" id="PS50084">
    <property type="entry name" value="KH_TYPE_1"/>
    <property type="match status" value="1"/>
</dbReference>
<dbReference type="Proteomes" id="UP001642464">
    <property type="component" value="Unassembled WGS sequence"/>
</dbReference>
<accession>A0ABP0J4D3</accession>
<feature type="compositionally biased region" description="Polar residues" evidence="2">
    <location>
        <begin position="643"/>
        <end position="662"/>
    </location>
</feature>
<dbReference type="Pfam" id="PF00378">
    <property type="entry name" value="ECH_1"/>
    <property type="match status" value="1"/>
</dbReference>
<dbReference type="PANTHER" id="PTHR43459:SF1">
    <property type="entry name" value="EG:BACN32G11.4 PROTEIN"/>
    <property type="match status" value="1"/>
</dbReference>
<feature type="region of interest" description="Disordered" evidence="2">
    <location>
        <begin position="256"/>
        <end position="277"/>
    </location>
</feature>
<evidence type="ECO:0000256" key="1">
    <source>
        <dbReference type="PROSITE-ProRule" id="PRU00117"/>
    </source>
</evidence>
<dbReference type="CDD" id="cd06558">
    <property type="entry name" value="crotonase-like"/>
    <property type="match status" value="1"/>
</dbReference>
<gene>
    <name evidence="4" type="ORF">SCF082_LOCUS10208</name>
</gene>
<feature type="compositionally biased region" description="Basic and acidic residues" evidence="2">
    <location>
        <begin position="623"/>
        <end position="642"/>
    </location>
</feature>
<dbReference type="Gene3D" id="3.90.226.10">
    <property type="entry name" value="2-enoyl-CoA Hydratase, Chain A, domain 1"/>
    <property type="match status" value="1"/>
</dbReference>
<evidence type="ECO:0000313" key="4">
    <source>
        <dbReference type="EMBL" id="CAK9009199.1"/>
    </source>
</evidence>
<dbReference type="Gene3D" id="3.30.1370.10">
    <property type="entry name" value="K Homology domain, type 1"/>
    <property type="match status" value="1"/>
</dbReference>
<dbReference type="Pfam" id="PF22675">
    <property type="entry name" value="KH-I_KHDC4-BBP"/>
    <property type="match status" value="1"/>
</dbReference>
<name>A0ABP0J4D3_9DINO</name>
<dbReference type="InterPro" id="IPR001753">
    <property type="entry name" value="Enoyl-CoA_hydra/iso"/>
</dbReference>
<dbReference type="InterPro" id="IPR004087">
    <property type="entry name" value="KH_dom"/>
</dbReference>
<keyword evidence="1" id="KW-0694">RNA-binding</keyword>
<feature type="domain" description="K Homology" evidence="3">
    <location>
        <begin position="803"/>
        <end position="878"/>
    </location>
</feature>
<proteinExistence type="predicted"/>
<dbReference type="InterPro" id="IPR036612">
    <property type="entry name" value="KH_dom_type_1_sf"/>
</dbReference>